<evidence type="ECO:0000256" key="5">
    <source>
        <dbReference type="ARBA" id="ARBA00022989"/>
    </source>
</evidence>
<keyword evidence="4 8" id="KW-0812">Transmembrane</keyword>
<reference evidence="10" key="1">
    <citation type="submission" date="2016-10" db="EMBL/GenBank/DDBJ databases">
        <authorList>
            <person name="Varghese N."/>
            <person name="Submissions S."/>
        </authorList>
    </citation>
    <scope>NUCLEOTIDE SEQUENCE [LARGE SCALE GENOMIC DNA]</scope>
    <source>
        <strain evidence="10">P18</strain>
    </source>
</reference>
<feature type="transmembrane region" description="Helical" evidence="8">
    <location>
        <begin position="188"/>
        <end position="207"/>
    </location>
</feature>
<dbReference type="Proteomes" id="UP000182624">
    <property type="component" value="Unassembled WGS sequence"/>
</dbReference>
<evidence type="ECO:0000256" key="1">
    <source>
        <dbReference type="ARBA" id="ARBA00004651"/>
    </source>
</evidence>
<dbReference type="AlphaFoldDB" id="A0A1I5X6U2"/>
<evidence type="ECO:0000256" key="3">
    <source>
        <dbReference type="ARBA" id="ARBA00022475"/>
    </source>
</evidence>
<feature type="transmembrane region" description="Helical" evidence="8">
    <location>
        <begin position="127"/>
        <end position="150"/>
    </location>
</feature>
<accession>A0A1I5X6U2</accession>
<feature type="transmembrane region" description="Helical" evidence="8">
    <location>
        <begin position="321"/>
        <end position="338"/>
    </location>
</feature>
<feature type="transmembrane region" description="Helical" evidence="8">
    <location>
        <begin position="72"/>
        <end position="95"/>
    </location>
</feature>
<evidence type="ECO:0000313" key="9">
    <source>
        <dbReference type="EMBL" id="SFQ27367.1"/>
    </source>
</evidence>
<evidence type="ECO:0000256" key="2">
    <source>
        <dbReference type="ARBA" id="ARBA00022448"/>
    </source>
</evidence>
<evidence type="ECO:0000256" key="6">
    <source>
        <dbReference type="ARBA" id="ARBA00023065"/>
    </source>
</evidence>
<dbReference type="GO" id="GO:0030001">
    <property type="term" value="P:metal ion transport"/>
    <property type="evidence" value="ECO:0007669"/>
    <property type="project" value="UniProtKB-ARBA"/>
</dbReference>
<evidence type="ECO:0000313" key="10">
    <source>
        <dbReference type="Proteomes" id="UP000182624"/>
    </source>
</evidence>
<sequence>MKKWSFSSEHLIPLSFLGAILIGTLLLLLPIASASGNTTDFLTAFFTATTSVCVTGLVVVDTYSHWSIFGQVVIMILAQIGGLGIITVASLFMLFTRKKISMGQRIMLTDALNLNERSGVLRILVRIIRGTIIVELLGAIIYSISFIPLLGYKKGIWAAIFNSVSAFCNAGMDVVGPTSMGIFNSNSLVLFTTMTLIVLGGLGYVVWFDLSAGILDGIKKRYSPKIIWKRLSEHTKLVLSLTGILITVGTLSFLLFEYNNAGTIGNMPLPQKILNSLFESVTLRTAGFASFSQKSMTDVSCIMAYILMFIGGSPVGTAGGVKTVTFFLATLNILSYINDDDKTLVFNRNVSYDLMRKSTVILAVSSFTVIVFTLLLMATDSSLPFADALFEIVSASATVGLSRDVTSTLNPAGRIIVIISMYLGRIGPISMAIFFAKRKNKKSSVKYIEGNFYVG</sequence>
<dbReference type="EMBL" id="FOXO01000028">
    <property type="protein sequence ID" value="SFQ27367.1"/>
    <property type="molecule type" value="Genomic_DNA"/>
</dbReference>
<dbReference type="OrthoDB" id="9810952at2"/>
<keyword evidence="2" id="KW-0813">Transport</keyword>
<name>A0A1I5X6U2_9FIRM</name>
<keyword evidence="10" id="KW-1185">Reference proteome</keyword>
<keyword evidence="3" id="KW-1003">Cell membrane</keyword>
<evidence type="ECO:0000256" key="7">
    <source>
        <dbReference type="ARBA" id="ARBA00023136"/>
    </source>
</evidence>
<dbReference type="RefSeq" id="WP_074890731.1">
    <property type="nucleotide sequence ID" value="NZ_FOXO01000028.1"/>
</dbReference>
<dbReference type="InterPro" id="IPR003445">
    <property type="entry name" value="Cat_transpt"/>
</dbReference>
<feature type="transmembrane region" description="Helical" evidence="8">
    <location>
        <begin position="237"/>
        <end position="256"/>
    </location>
</feature>
<dbReference type="GO" id="GO:0008324">
    <property type="term" value="F:monoatomic cation transmembrane transporter activity"/>
    <property type="evidence" value="ECO:0007669"/>
    <property type="project" value="InterPro"/>
</dbReference>
<evidence type="ECO:0000256" key="8">
    <source>
        <dbReference type="SAM" id="Phobius"/>
    </source>
</evidence>
<keyword evidence="6" id="KW-0406">Ion transport</keyword>
<comment type="subcellular location">
    <subcellularLocation>
        <location evidence="1">Cell membrane</location>
        <topology evidence="1">Multi-pass membrane protein</topology>
    </subcellularLocation>
</comment>
<organism evidence="9 10">
    <name type="scientific">Butyrivibrio proteoclasticus</name>
    <dbReference type="NCBI Taxonomy" id="43305"/>
    <lineage>
        <taxon>Bacteria</taxon>
        <taxon>Bacillati</taxon>
        <taxon>Bacillota</taxon>
        <taxon>Clostridia</taxon>
        <taxon>Lachnospirales</taxon>
        <taxon>Lachnospiraceae</taxon>
        <taxon>Butyrivibrio</taxon>
    </lineage>
</organism>
<dbReference type="GO" id="GO:0005886">
    <property type="term" value="C:plasma membrane"/>
    <property type="evidence" value="ECO:0007669"/>
    <property type="project" value="UniProtKB-SubCell"/>
</dbReference>
<keyword evidence="5 8" id="KW-1133">Transmembrane helix</keyword>
<feature type="transmembrane region" description="Helical" evidence="8">
    <location>
        <begin position="415"/>
        <end position="436"/>
    </location>
</feature>
<dbReference type="PANTHER" id="PTHR32024:SF1">
    <property type="entry name" value="KTR SYSTEM POTASSIUM UPTAKE PROTEIN B"/>
    <property type="match status" value="1"/>
</dbReference>
<feature type="transmembrane region" description="Helical" evidence="8">
    <location>
        <begin position="41"/>
        <end position="60"/>
    </location>
</feature>
<protein>
    <submittedName>
        <fullName evidence="9">Trk system potassium uptake protein TrkH</fullName>
    </submittedName>
</protein>
<gene>
    <name evidence="9" type="ORF">SAMN04487928_12839</name>
</gene>
<keyword evidence="7 8" id="KW-0472">Membrane</keyword>
<feature type="transmembrane region" description="Helical" evidence="8">
    <location>
        <begin position="359"/>
        <end position="378"/>
    </location>
</feature>
<dbReference type="Pfam" id="PF02386">
    <property type="entry name" value="TrkH"/>
    <property type="match status" value="1"/>
</dbReference>
<dbReference type="PANTHER" id="PTHR32024">
    <property type="entry name" value="TRK SYSTEM POTASSIUM UPTAKE PROTEIN TRKG-RELATED"/>
    <property type="match status" value="1"/>
</dbReference>
<evidence type="ECO:0000256" key="4">
    <source>
        <dbReference type="ARBA" id="ARBA00022692"/>
    </source>
</evidence>
<feature type="transmembrane region" description="Helical" evidence="8">
    <location>
        <begin position="12"/>
        <end position="29"/>
    </location>
</feature>
<proteinExistence type="predicted"/>